<reference evidence="2" key="1">
    <citation type="submission" date="2020-01" db="EMBL/GenBank/DDBJ databases">
        <authorList>
            <person name="Mishra B."/>
        </authorList>
    </citation>
    <scope>NUCLEOTIDE SEQUENCE [LARGE SCALE GENOMIC DNA]</scope>
</reference>
<comment type="caution">
    <text evidence="2">The sequence shown here is derived from an EMBL/GenBank/DDBJ whole genome shotgun (WGS) entry which is preliminary data.</text>
</comment>
<evidence type="ECO:0000313" key="3">
    <source>
        <dbReference type="Proteomes" id="UP000467841"/>
    </source>
</evidence>
<protein>
    <recommendedName>
        <fullName evidence="1">F-box associated beta-propeller type 1 domain-containing protein</fullName>
    </recommendedName>
</protein>
<accession>A0A6D2LF57</accession>
<dbReference type="Pfam" id="PF07734">
    <property type="entry name" value="FBA_1"/>
    <property type="match status" value="1"/>
</dbReference>
<feature type="domain" description="F-box associated beta-propeller type 1" evidence="1">
    <location>
        <begin position="4"/>
        <end position="93"/>
    </location>
</feature>
<sequence length="106" mass="12122">MSPHTGFKFEWASGGFFIDEDEEKKFALLFDLDGFVDGLGPACRTQTAYIIGEDGYYKSLEFEEEAADVRMLRNCNDPLTLVSSCYLPSLVQIKKPQERKRKERDA</sequence>
<dbReference type="EMBL" id="CACVBM020001795">
    <property type="protein sequence ID" value="CAA7059798.1"/>
    <property type="molecule type" value="Genomic_DNA"/>
</dbReference>
<proteinExistence type="predicted"/>
<dbReference type="Proteomes" id="UP000467841">
    <property type="component" value="Unassembled WGS sequence"/>
</dbReference>
<name>A0A6D2LF57_9BRAS</name>
<evidence type="ECO:0000313" key="2">
    <source>
        <dbReference type="EMBL" id="CAA7059798.1"/>
    </source>
</evidence>
<keyword evidence="3" id="KW-1185">Reference proteome</keyword>
<organism evidence="2 3">
    <name type="scientific">Microthlaspi erraticum</name>
    <dbReference type="NCBI Taxonomy" id="1685480"/>
    <lineage>
        <taxon>Eukaryota</taxon>
        <taxon>Viridiplantae</taxon>
        <taxon>Streptophyta</taxon>
        <taxon>Embryophyta</taxon>
        <taxon>Tracheophyta</taxon>
        <taxon>Spermatophyta</taxon>
        <taxon>Magnoliopsida</taxon>
        <taxon>eudicotyledons</taxon>
        <taxon>Gunneridae</taxon>
        <taxon>Pentapetalae</taxon>
        <taxon>rosids</taxon>
        <taxon>malvids</taxon>
        <taxon>Brassicales</taxon>
        <taxon>Brassicaceae</taxon>
        <taxon>Coluteocarpeae</taxon>
        <taxon>Microthlaspi</taxon>
    </lineage>
</organism>
<gene>
    <name evidence="2" type="ORF">MERR_LOCUS47034</name>
</gene>
<dbReference type="AlphaFoldDB" id="A0A6D2LF57"/>
<dbReference type="InterPro" id="IPR006527">
    <property type="entry name" value="F-box-assoc_dom_typ1"/>
</dbReference>
<evidence type="ECO:0000259" key="1">
    <source>
        <dbReference type="Pfam" id="PF07734"/>
    </source>
</evidence>